<dbReference type="Proteomes" id="UP000265703">
    <property type="component" value="Unassembled WGS sequence"/>
</dbReference>
<protein>
    <submittedName>
        <fullName evidence="3">Uncharacterized protein</fullName>
    </submittedName>
</protein>
<comment type="caution">
    <text evidence="3">The sequence shown here is derived from an EMBL/GenBank/DDBJ whole genome shotgun (WGS) entry which is preliminary data.</text>
</comment>
<feature type="transmembrane region" description="Helical" evidence="2">
    <location>
        <begin position="343"/>
        <end position="361"/>
    </location>
</feature>
<organism evidence="3 4">
    <name type="scientific">Glomus cerebriforme</name>
    <dbReference type="NCBI Taxonomy" id="658196"/>
    <lineage>
        <taxon>Eukaryota</taxon>
        <taxon>Fungi</taxon>
        <taxon>Fungi incertae sedis</taxon>
        <taxon>Mucoromycota</taxon>
        <taxon>Glomeromycotina</taxon>
        <taxon>Glomeromycetes</taxon>
        <taxon>Glomerales</taxon>
        <taxon>Glomeraceae</taxon>
        <taxon>Glomus</taxon>
    </lineage>
</organism>
<evidence type="ECO:0000256" key="1">
    <source>
        <dbReference type="SAM" id="MobiDB-lite"/>
    </source>
</evidence>
<evidence type="ECO:0000256" key="2">
    <source>
        <dbReference type="SAM" id="Phobius"/>
    </source>
</evidence>
<feature type="transmembrane region" description="Helical" evidence="2">
    <location>
        <begin position="381"/>
        <end position="400"/>
    </location>
</feature>
<evidence type="ECO:0000313" key="4">
    <source>
        <dbReference type="Proteomes" id="UP000265703"/>
    </source>
</evidence>
<keyword evidence="2" id="KW-0812">Transmembrane</keyword>
<evidence type="ECO:0000313" key="3">
    <source>
        <dbReference type="EMBL" id="RIA82507.1"/>
    </source>
</evidence>
<proteinExistence type="predicted"/>
<accession>A0A397SEV0</accession>
<name>A0A397SEV0_9GLOM</name>
<keyword evidence="4" id="KW-1185">Reference proteome</keyword>
<sequence>MTEISSSKINVKNNSEDEYTKLYDPKVVEWLTRDGGDIYNKDINNINKENTYNNDSNDSIPTIPFSNKQYINEQKKGSLPSPPPPSSSKETDSKEEEIFQERIFVEGPYKENPSQEEYFIQGDYFREIKKNFRVSSSRGSTSSTGTPPTPPSPYSAELVQTPDESINSMNIKENETLSPIKPLKAKTTTTISTLKRTSNINDDRISCVYEILQEIKPDHPIQIHNNFAFMTDNKRPSSISHNPLLHHHRNSIIHSRNSSSSRSGSFRNSVNYTPPRRYSNIKRSYYDIEFDKNNNFNNFNNLSKISNYNSHSIYLAQEKKKKNNNNINNNINNIIYEDKNKMYGKYFFWFGFLFLPMWWFGSIHRPNSTEDYKWRQRCRKASIWSFVTLVFSILIGIIVIQRVKFGY</sequence>
<dbReference type="STRING" id="658196.A0A397SEV0"/>
<feature type="compositionally biased region" description="Polar residues" evidence="1">
    <location>
        <begin position="55"/>
        <end position="72"/>
    </location>
</feature>
<gene>
    <name evidence="3" type="ORF">C1645_788232</name>
</gene>
<reference evidence="3 4" key="1">
    <citation type="submission" date="2018-06" db="EMBL/GenBank/DDBJ databases">
        <title>Comparative genomics reveals the genomic features of Rhizophagus irregularis, R. cerebriforme, R. diaphanum and Gigaspora rosea, and their symbiotic lifestyle signature.</title>
        <authorList>
            <person name="Morin E."/>
            <person name="San Clemente H."/>
            <person name="Chen E.C.H."/>
            <person name="De La Providencia I."/>
            <person name="Hainaut M."/>
            <person name="Kuo A."/>
            <person name="Kohler A."/>
            <person name="Murat C."/>
            <person name="Tang N."/>
            <person name="Roy S."/>
            <person name="Loubradou J."/>
            <person name="Henrissat B."/>
            <person name="Grigoriev I.V."/>
            <person name="Corradi N."/>
            <person name="Roux C."/>
            <person name="Martin F.M."/>
        </authorList>
    </citation>
    <scope>NUCLEOTIDE SEQUENCE [LARGE SCALE GENOMIC DNA]</scope>
    <source>
        <strain evidence="3 4">DAOM 227022</strain>
    </source>
</reference>
<feature type="region of interest" description="Disordered" evidence="1">
    <location>
        <begin position="134"/>
        <end position="155"/>
    </location>
</feature>
<dbReference type="AlphaFoldDB" id="A0A397SEV0"/>
<feature type="region of interest" description="Disordered" evidence="1">
    <location>
        <begin position="46"/>
        <end position="96"/>
    </location>
</feature>
<keyword evidence="2" id="KW-0472">Membrane</keyword>
<dbReference type="OrthoDB" id="2438927at2759"/>
<dbReference type="EMBL" id="QKYT01000659">
    <property type="protein sequence ID" value="RIA82507.1"/>
    <property type="molecule type" value="Genomic_DNA"/>
</dbReference>
<feature type="compositionally biased region" description="Low complexity" evidence="1">
    <location>
        <begin position="135"/>
        <end position="146"/>
    </location>
</feature>
<keyword evidence="2" id="KW-1133">Transmembrane helix</keyword>